<evidence type="ECO:0000313" key="3">
    <source>
        <dbReference type="Proteomes" id="UP000045824"/>
    </source>
</evidence>
<dbReference type="AlphaFoldDB" id="A0A0T9L5A3"/>
<keyword evidence="1" id="KW-1133">Transmembrane helix</keyword>
<reference evidence="2 3" key="1">
    <citation type="submission" date="2015-03" db="EMBL/GenBank/DDBJ databases">
        <authorList>
            <person name="Murphy D."/>
        </authorList>
    </citation>
    <scope>NUCLEOTIDE SEQUENCE [LARGE SCALE GENOMIC DNA]</scope>
    <source>
        <strain evidence="2 3">FCF326</strain>
    </source>
</reference>
<dbReference type="Pfam" id="PF16964">
    <property type="entry name" value="TadF"/>
    <property type="match status" value="1"/>
</dbReference>
<dbReference type="InterPro" id="IPR031582">
    <property type="entry name" value="TadF"/>
</dbReference>
<sequence length="195" mass="21710">MFKKINQNEFIINNKGAVILELVFIISIIALFIKLLLSMAAYQSTVGKLDRISYSIAGIVRERARLYDNDNVLTQAQVEKLKQLTEQMLLNSGAHYNNIAIKIETLHFNDTDSPDLIDKIIDERNSLSLSAGTVACNPTQPLHEMGSLSPYGNTGRWIPLYQVTLCLPTIPWYSTLFSPETPAPAIKSSAITIGR</sequence>
<name>A0A0T9L5A3_YERKR</name>
<organism evidence="2 3">
    <name type="scientific">Yersinia kristensenii</name>
    <dbReference type="NCBI Taxonomy" id="28152"/>
    <lineage>
        <taxon>Bacteria</taxon>
        <taxon>Pseudomonadati</taxon>
        <taxon>Pseudomonadota</taxon>
        <taxon>Gammaproteobacteria</taxon>
        <taxon>Enterobacterales</taxon>
        <taxon>Yersiniaceae</taxon>
        <taxon>Yersinia</taxon>
    </lineage>
</organism>
<proteinExistence type="predicted"/>
<keyword evidence="1" id="KW-0472">Membrane</keyword>
<dbReference type="Proteomes" id="UP000045824">
    <property type="component" value="Unassembled WGS sequence"/>
</dbReference>
<gene>
    <name evidence="2" type="primary">tadF</name>
    <name evidence="2" type="ORF">ERS008491_01709</name>
</gene>
<evidence type="ECO:0000256" key="1">
    <source>
        <dbReference type="SAM" id="Phobius"/>
    </source>
</evidence>
<dbReference type="EMBL" id="CPYI01000005">
    <property type="protein sequence ID" value="CNE59216.1"/>
    <property type="molecule type" value="Genomic_DNA"/>
</dbReference>
<accession>A0A0T9L5A3</accession>
<keyword evidence="1" id="KW-0812">Transmembrane</keyword>
<evidence type="ECO:0000313" key="2">
    <source>
        <dbReference type="EMBL" id="CNE59216.1"/>
    </source>
</evidence>
<protein>
    <submittedName>
        <fullName evidence="2">Putative tight adherance operon protein</fullName>
    </submittedName>
</protein>
<dbReference type="RefSeq" id="WP_049559425.1">
    <property type="nucleotide sequence ID" value="NZ_CABMLW010000004.1"/>
</dbReference>
<feature type="transmembrane region" description="Helical" evidence="1">
    <location>
        <begin position="20"/>
        <end position="42"/>
    </location>
</feature>